<dbReference type="PANTHER" id="PTHR11228">
    <property type="entry name" value="RADICAL SAM DOMAIN PROTEIN"/>
    <property type="match status" value="1"/>
</dbReference>
<gene>
    <name evidence="1" type="ORF">A3B40_00245</name>
</gene>
<dbReference type="SUPFAM" id="SSF102114">
    <property type="entry name" value="Radical SAM enzymes"/>
    <property type="match status" value="1"/>
</dbReference>
<evidence type="ECO:0000313" key="1">
    <source>
        <dbReference type="EMBL" id="OGK45609.1"/>
    </source>
</evidence>
<dbReference type="PANTHER" id="PTHR11228:SF7">
    <property type="entry name" value="PQQA PEPTIDE CYCLASE"/>
    <property type="match status" value="1"/>
</dbReference>
<protein>
    <recommendedName>
        <fullName evidence="3">Radical SAM core domain-containing protein</fullName>
    </recommendedName>
</protein>
<evidence type="ECO:0000313" key="2">
    <source>
        <dbReference type="Proteomes" id="UP000178040"/>
    </source>
</evidence>
<reference evidence="1 2" key="1">
    <citation type="journal article" date="2016" name="Nat. Commun.">
        <title>Thousands of microbial genomes shed light on interconnected biogeochemical processes in an aquifer system.</title>
        <authorList>
            <person name="Anantharaman K."/>
            <person name="Brown C.T."/>
            <person name="Hug L.A."/>
            <person name="Sharon I."/>
            <person name="Castelle C.J."/>
            <person name="Probst A.J."/>
            <person name="Thomas B.C."/>
            <person name="Singh A."/>
            <person name="Wilkins M.J."/>
            <person name="Karaoz U."/>
            <person name="Brodie E.L."/>
            <person name="Williams K.H."/>
            <person name="Hubbard S.S."/>
            <person name="Banfield J.F."/>
        </authorList>
    </citation>
    <scope>NUCLEOTIDE SEQUENCE [LARGE SCALE GENOMIC DNA]</scope>
</reference>
<sequence length="411" mass="45168">MPENKIYCQIIAAKPAVAWLDEFNPNIHPRLYQPFRPEALKRPPHEIKSTGGTAYILLEASTGSPQTVRNIGETCGAACRNCYLIRGGARPDYTPSTQEALEMRNSLEDKGFSVIFTGAELLSLPQHFKAGLFNEKPYLLTSGLIVAQAPEKALELISTAGINNIQMSLHGASGSDNVFNGIPWQIVVKAVKNILAFNQKFGTYIGVVLNVTVGKHNLDQLQNVADLVLADESHGGLDCNGLRFNRHKASGGRFQDLMLTEEDHATFYQIVGEIREKYPISTTGKTVNVSGDFGKLRRPSHNGKAPYECPAGIPGGEITIVPKKRGIHEVYSCLEVRDHRLQMGILQGGELRLHTAPFERLKDTQLRSEFGLEHDADGCIAYVITRDNSSAEKILSYLTSSINLDNANLTI</sequence>
<proteinExistence type="predicted"/>
<dbReference type="InterPro" id="IPR058240">
    <property type="entry name" value="rSAM_sf"/>
</dbReference>
<name>A0A1F7IQG7_9BACT</name>
<evidence type="ECO:0008006" key="3">
    <source>
        <dbReference type="Google" id="ProtNLM"/>
    </source>
</evidence>
<accession>A0A1F7IQG7</accession>
<dbReference type="Proteomes" id="UP000178040">
    <property type="component" value="Unassembled WGS sequence"/>
</dbReference>
<dbReference type="InterPro" id="IPR013785">
    <property type="entry name" value="Aldolase_TIM"/>
</dbReference>
<dbReference type="Gene3D" id="3.20.20.70">
    <property type="entry name" value="Aldolase class I"/>
    <property type="match status" value="1"/>
</dbReference>
<dbReference type="InterPro" id="IPR050377">
    <property type="entry name" value="Radical_SAM_PqqE_MftC-like"/>
</dbReference>
<dbReference type="AlphaFoldDB" id="A0A1F7IQG7"/>
<dbReference type="EMBL" id="MGAI01000004">
    <property type="protein sequence ID" value="OGK45609.1"/>
    <property type="molecule type" value="Genomic_DNA"/>
</dbReference>
<organism evidence="1 2">
    <name type="scientific">Candidatus Roizmanbacteria bacterium RIFCSPLOWO2_01_FULL_37_16</name>
    <dbReference type="NCBI Taxonomy" id="1802058"/>
    <lineage>
        <taxon>Bacteria</taxon>
        <taxon>Candidatus Roizmaniibacteriota</taxon>
    </lineage>
</organism>
<comment type="caution">
    <text evidence="1">The sequence shown here is derived from an EMBL/GenBank/DDBJ whole genome shotgun (WGS) entry which is preliminary data.</text>
</comment>